<accession>A0A1Z4M285</accession>
<proteinExistence type="predicted"/>
<evidence type="ECO:0000313" key="3">
    <source>
        <dbReference type="EMBL" id="BAY87614.1"/>
    </source>
</evidence>
<dbReference type="Pfam" id="PF12694">
    <property type="entry name" value="cpYpsA"/>
    <property type="match status" value="1"/>
</dbReference>
<feature type="compositionally biased region" description="Low complexity" evidence="2">
    <location>
        <begin position="1756"/>
        <end position="1770"/>
    </location>
</feature>
<sequence length="2316" mass="265534">MVIVAKHFDTRLGESIKIYDRETKKYTCLEEELNNTLLEYFFPNTTFSFGHGDQYTTVPELKIHPNKHKLLLSSKSRYLYAPPSALEIIDEIFPDRKDRGAYGSIFLGECNTAENAPPPLSEKLNVLIVDDATGDNGDIIEPELAYRLTGDCYGQISDEKYKQLTAHKSGDKYRIIQHRFGWKPQQADNHYRFGKGTLRPMNFDRISFKPGKEDLEIDLIIPLSSIKGSDKQRPGGALKPQIKPGLYHLDIWLGEKSRSQSGKIATSQIWASFPKGVKDVLELCNADVLKLCSYSYDPRQLAQLYCETYENRKQFNNSEEKEPTVMYKLIKADLSSGHGQLLETPKVKRELEKFISKEYKNIATFKNIVFDRAMIVPSKDLANGQICISGKIKDGEEILNFRSPFLNSNGMCVSTHKYTEDIIAPDGKQIEGAICVSDETTEHIYKRITEQIKLAINDLHGDKKEEFLYSLNQFIKTDLNDFTSIKCIEFKDISAFKNSARIEYIDAFNEKIDNLLSLTSKNIEYLPRESEQERQGRDYDGDCIGYTLAINFPNLTNEAKERNKPENAYLPTIKEVKASFYLEGTAKQPEFEEIALQMSDCTSVGIINNHLTALEALESEIQIIKESRDKELIDNYLNAIVRKYSEILQGEDIKIKIPAIYQRYMENMIMLHKRIVPNPVLESNKYIENIQLNESNTVNSETLSTNTTSNYSLSPVENQIFELNQSFYRKLNEEASYQNQIAVDLFKSNRLPNIQIIKRNNYYLYRNVNYVRDKDKPGVYESNIIEVNGCSPTEINISRVNKYFTKYRLESRSMEQFKNLFSEVEFSYQQKAEVTLAKSVFDRYLNEAAELQQRQKIDEGQSVLVRSANELKFEITNIIKTGNFYKLKQAHEKNEAFQIKIQNNTNNHSPHKYKIYAQFIKPHNRYAEYQHIGTIERSYEKLFESINPLPKDIEVKIDEFRAGISDTQVKCIFDKALESSARFRHSLPSSELEEYASATWAISTSRNDSKLEFNYNKTSNFVFYAFTDEIVKRLETQNFQEFILTNLREAEIQPDLINFDIPQYIRFGAAITGQNGISKNVIQLRTETDQYKEIGDICQTDGRLQLGTTATAIIKKCHFSTAKLTIENITVKISELNKFNTEINDDSELEILIKKADIYHDGKTEIFVGNKCIGELRNESHQEAIKNQWLQDKILVNLTVDSVSNEGKHPYAIATNPEDKKLYINIADEFKSHFFNSEILEAQPVIKSMNRKAIVYANNQPIATISQCQLKRLEQTGVFYTPKKALVTGTLNTLSVQIHPQTIRYPDMWVKLKENVVNTENQSPISNYFNTKVDNIYLYLTQRNSIIFESKIDTCLNIFNLAIDERNIESAEIIFNTNEVNFSKVDKNDRELETAKGMRVFEIDKNSITPEVIKTLVGETVCIEFDSKDYDRKLQKLPNRPNLEEYIEPFITLNTDIIRHRKDAKAIIRIGSAYKPHTKESGASAILVSSKEKLELHQFEFYYPLEKADLKAAYQALIYGLDVAKQQEYKFVKIETSNNNLYQRLKGNPNYMHFAGKNSECEALHKQVLELSESFAWGVESKFVSSRHFSTAHNADKIAYDAICQKSHSPNITQRLHEIEKPRYSKPLVPFTNLVSDKEGGREGERERGRVNWLKSKNLIQLPIPYRQWDFRPFCLDDKNSFKIGNSQSCYGTTHEDSITSNNINSINEHSISKELKAEISESEISADKKDKVINQAQESDKEPAKLPSNLNPEVSFYSKHSQSSNSKNSSSLRILGITSIGQFGADLGALEAAKNKGIGTGGIAANGFLTERGSRTDLYEYYGLVQGEPGKGFGQTYKNAYAANIRHSDATVLIGRILNRTDSTEKDLLSIINRYNRPYLIIPKEDILINPENAASQIAQFAVRHSVKSLNIIGERESHAPGIQAATQKAIEKALELNTQAQKDINKERECEGVRERDEISDSEKSEHKNFNTSEIINCETKTLNRDTSKDYDDSPENLNTEMKNQVKHDNKEKESEGERERGRANNQGKHDKEINIGQIEQAEHKISVMVNILKKKLVQYPHLIEKINQSGGTQFLEDKIRISSCKDEFWNGFGLESPFINALSIAYSEIISKTQHQITTHDAKSVNDSFKCYKPDPSSELKNDYPLMSCKETIELLQEWTVNAKFLNRSYLNTIYKIQNDYLENSNPLTNIQLQTMINDSNKANQVSSAINFVNHFMDTSYTNLREDNSKVVEGNNYIIEAKKNKGFIRIIDKNSFDILLYVENHKIQTENLNNDLFSSLESAFKASERNEVQLIHEVRMNKEEERNSNDLGN</sequence>
<dbReference type="InterPro" id="IPR024755">
    <property type="entry name" value="cpYpsA"/>
</dbReference>
<feature type="compositionally biased region" description="Basic and acidic residues" evidence="2">
    <location>
        <begin position="1945"/>
        <end position="1971"/>
    </location>
</feature>
<geneLocation type="plasmid" evidence="4">
    <name>Plasmid1 dna</name>
</geneLocation>
<dbReference type="EMBL" id="AP018228">
    <property type="protein sequence ID" value="BAY87614.1"/>
    <property type="molecule type" value="Genomic_DNA"/>
</dbReference>
<dbReference type="Gene3D" id="3.40.50.450">
    <property type="match status" value="1"/>
</dbReference>
<keyword evidence="3" id="KW-0614">Plasmid</keyword>
<reference evidence="3 4" key="1">
    <citation type="submission" date="2017-06" db="EMBL/GenBank/DDBJ databases">
        <title>Genome sequencing of cyanobaciteial culture collection at National Institute for Environmental Studies (NIES).</title>
        <authorList>
            <person name="Hirose Y."/>
            <person name="Shimura Y."/>
            <person name="Fujisawa T."/>
            <person name="Nakamura Y."/>
            <person name="Kawachi M."/>
        </authorList>
    </citation>
    <scope>NUCLEOTIDE SEQUENCE [LARGE SCALE GENOMIC DNA]</scope>
    <source>
        <strain evidence="3 4">NIES-267</strain>
        <plasmid evidence="4">Plasmid1 dna</plasmid>
    </source>
</reference>
<organism evidence="3 4">
    <name type="scientific">Calothrix parasitica NIES-267</name>
    <dbReference type="NCBI Taxonomy" id="1973488"/>
    <lineage>
        <taxon>Bacteria</taxon>
        <taxon>Bacillati</taxon>
        <taxon>Cyanobacteriota</taxon>
        <taxon>Cyanophyceae</taxon>
        <taxon>Nostocales</taxon>
        <taxon>Calotrichaceae</taxon>
        <taxon>Calothrix</taxon>
    </lineage>
</organism>
<keyword evidence="4" id="KW-1185">Reference proteome</keyword>
<feature type="coiled-coil region" evidence="1">
    <location>
        <begin position="607"/>
        <end position="634"/>
    </location>
</feature>
<evidence type="ECO:0000313" key="4">
    <source>
        <dbReference type="Proteomes" id="UP000218418"/>
    </source>
</evidence>
<feature type="region of interest" description="Disordered" evidence="2">
    <location>
        <begin position="1987"/>
        <end position="2035"/>
    </location>
</feature>
<protein>
    <submittedName>
        <fullName evidence="3">Uncharacterized protein</fullName>
    </submittedName>
</protein>
<evidence type="ECO:0000256" key="1">
    <source>
        <dbReference type="SAM" id="Coils"/>
    </source>
</evidence>
<dbReference type="Proteomes" id="UP000218418">
    <property type="component" value="Plasmid plasmid1"/>
</dbReference>
<name>A0A1Z4M285_9CYAN</name>
<gene>
    <name evidence="3" type="ORF">NIES267_71380</name>
</gene>
<feature type="region of interest" description="Disordered" evidence="2">
    <location>
        <begin position="1737"/>
        <end position="1770"/>
    </location>
</feature>
<evidence type="ECO:0000256" key="2">
    <source>
        <dbReference type="SAM" id="MobiDB-lite"/>
    </source>
</evidence>
<feature type="region of interest" description="Disordered" evidence="2">
    <location>
        <begin position="1945"/>
        <end position="1974"/>
    </location>
</feature>
<feature type="compositionally biased region" description="Basic and acidic residues" evidence="2">
    <location>
        <begin position="2006"/>
        <end position="2035"/>
    </location>
</feature>
<keyword evidence="1" id="KW-0175">Coiled coil</keyword>